<protein>
    <submittedName>
        <fullName evidence="1">Carboxypeptidase regulatory-like domain-containing protein</fullName>
    </submittedName>
</protein>
<keyword evidence="1" id="KW-0645">Protease</keyword>
<evidence type="ECO:0000313" key="2">
    <source>
        <dbReference type="Proteomes" id="UP000324974"/>
    </source>
</evidence>
<dbReference type="RefSeq" id="WP_168218996.1">
    <property type="nucleotide sequence ID" value="NZ_CP042425.1"/>
</dbReference>
<dbReference type="Proteomes" id="UP000324974">
    <property type="component" value="Chromosome"/>
</dbReference>
<proteinExistence type="predicted"/>
<keyword evidence="2" id="KW-1185">Reference proteome</keyword>
<dbReference type="GO" id="GO:0004180">
    <property type="term" value="F:carboxypeptidase activity"/>
    <property type="evidence" value="ECO:0007669"/>
    <property type="project" value="UniProtKB-KW"/>
</dbReference>
<sequence>MPPTPTVRTTDLDRIVLASLKEVHNKGAELYNAGDHAGALRLYQGGLIVAKPLLDHRAKQQTEIHEGLDQVTKSTADVKLKAFRLHEVIEQVRGDLKEEAKLAAASEKPAEAAASGKVTLNGKPTAGVTVAFIPVGTTKALGTAKAGEDGTFHAATALNVGTYLVTLVGDGMPAKFTKPETTPLRAELKAGVNSLVFDAK</sequence>
<dbReference type="KEGG" id="lrs:PX52LOC_02915"/>
<reference evidence="2" key="1">
    <citation type="submission" date="2019-08" db="EMBL/GenBank/DDBJ databases">
        <title>Limnoglobus roseus gen. nov., sp. nov., a novel freshwater planctomycete with a giant genome from the family Gemmataceae.</title>
        <authorList>
            <person name="Kulichevskaya I.S."/>
            <person name="Naumoff D.G."/>
            <person name="Miroshnikov K."/>
            <person name="Ivanova A."/>
            <person name="Philippov D.A."/>
            <person name="Hakobyan A."/>
            <person name="Rijpstra I.C."/>
            <person name="Sinninghe Damste J.S."/>
            <person name="Liesack W."/>
            <person name="Dedysh S.N."/>
        </authorList>
    </citation>
    <scope>NUCLEOTIDE SEQUENCE [LARGE SCALE GENOMIC DNA]</scope>
    <source>
        <strain evidence="2">PX52</strain>
    </source>
</reference>
<dbReference type="AlphaFoldDB" id="A0A5C1AG74"/>
<organism evidence="1 2">
    <name type="scientific">Limnoglobus roseus</name>
    <dbReference type="NCBI Taxonomy" id="2598579"/>
    <lineage>
        <taxon>Bacteria</taxon>
        <taxon>Pseudomonadati</taxon>
        <taxon>Planctomycetota</taxon>
        <taxon>Planctomycetia</taxon>
        <taxon>Gemmatales</taxon>
        <taxon>Gemmataceae</taxon>
        <taxon>Limnoglobus</taxon>
    </lineage>
</organism>
<name>A0A5C1AG74_9BACT</name>
<keyword evidence="1" id="KW-0378">Hydrolase</keyword>
<accession>A0A5C1AG74</accession>
<evidence type="ECO:0000313" key="1">
    <source>
        <dbReference type="EMBL" id="QEL15978.1"/>
    </source>
</evidence>
<dbReference type="EMBL" id="CP042425">
    <property type="protein sequence ID" value="QEL15978.1"/>
    <property type="molecule type" value="Genomic_DNA"/>
</dbReference>
<gene>
    <name evidence="1" type="ORF">PX52LOC_02915</name>
</gene>
<keyword evidence="1" id="KW-0121">Carboxypeptidase</keyword>